<reference evidence="3 4" key="1">
    <citation type="submission" date="2022-01" db="EMBL/GenBank/DDBJ databases">
        <title>A chromosomal length assembly of Cordylochernes scorpioides.</title>
        <authorList>
            <person name="Zeh D."/>
            <person name="Zeh J."/>
        </authorList>
    </citation>
    <scope>NUCLEOTIDE SEQUENCE [LARGE SCALE GENOMIC DNA]</scope>
    <source>
        <strain evidence="3">IN4F17</strain>
        <tissue evidence="3">Whole Body</tissue>
    </source>
</reference>
<dbReference type="Pfam" id="PF06292">
    <property type="entry name" value="MUN"/>
    <property type="match status" value="1"/>
</dbReference>
<organism evidence="3 4">
    <name type="scientific">Cordylochernes scorpioides</name>
    <dbReference type="NCBI Taxonomy" id="51811"/>
    <lineage>
        <taxon>Eukaryota</taxon>
        <taxon>Metazoa</taxon>
        <taxon>Ecdysozoa</taxon>
        <taxon>Arthropoda</taxon>
        <taxon>Chelicerata</taxon>
        <taxon>Arachnida</taxon>
        <taxon>Pseudoscorpiones</taxon>
        <taxon>Cheliferoidea</taxon>
        <taxon>Chernetidae</taxon>
        <taxon>Cordylochernes</taxon>
    </lineage>
</organism>
<dbReference type="EMBL" id="CP092873">
    <property type="protein sequence ID" value="UYV74068.1"/>
    <property type="molecule type" value="Genomic_DNA"/>
</dbReference>
<evidence type="ECO:0000313" key="3">
    <source>
        <dbReference type="EMBL" id="UYV74068.1"/>
    </source>
</evidence>
<name>A0ABY6L2B1_9ARAC</name>
<dbReference type="Proteomes" id="UP001235939">
    <property type="component" value="Chromosome 11"/>
</dbReference>
<protein>
    <recommendedName>
        <fullName evidence="2">MUN domain-containing protein</fullName>
    </recommendedName>
</protein>
<dbReference type="InterPro" id="IPR010439">
    <property type="entry name" value="MUN_dom"/>
</dbReference>
<sequence>MWTDEAIFKLNGHINRHNCVYWSSENSQVEIEKEQWYEAQMNMIMSWLTERSDHGLHSFQLAALSHITKKVYSDFELQGIEEEKLNSKTYQTISQRVQVEEAAASVTEASHREKDESVSPQHAA</sequence>
<evidence type="ECO:0000259" key="2">
    <source>
        <dbReference type="Pfam" id="PF06292"/>
    </source>
</evidence>
<dbReference type="PANTHER" id="PTHR12166">
    <property type="entry name" value="CALCIUM-DEPENDENT SECRETION ACTIVATOR"/>
    <property type="match status" value="1"/>
</dbReference>
<keyword evidence="4" id="KW-1185">Reference proteome</keyword>
<evidence type="ECO:0000256" key="1">
    <source>
        <dbReference type="SAM" id="MobiDB-lite"/>
    </source>
</evidence>
<dbReference type="PANTHER" id="PTHR12166:SF8">
    <property type="entry name" value="CALCIUM-DEPENDENT SECRETION ACTIVATOR"/>
    <property type="match status" value="1"/>
</dbReference>
<gene>
    <name evidence="3" type="ORF">LAZ67_11002026</name>
</gene>
<feature type="domain" description="MUN" evidence="2">
    <location>
        <begin position="32"/>
        <end position="75"/>
    </location>
</feature>
<dbReference type="InterPro" id="IPR033227">
    <property type="entry name" value="CAPS"/>
</dbReference>
<evidence type="ECO:0000313" key="4">
    <source>
        <dbReference type="Proteomes" id="UP001235939"/>
    </source>
</evidence>
<feature type="region of interest" description="Disordered" evidence="1">
    <location>
        <begin position="101"/>
        <end position="124"/>
    </location>
</feature>
<proteinExistence type="predicted"/>
<accession>A0ABY6L2B1</accession>